<feature type="compositionally biased region" description="Low complexity" evidence="1">
    <location>
        <begin position="555"/>
        <end position="569"/>
    </location>
</feature>
<gene>
    <name evidence="4" type="ORF">HYH03_007800</name>
</gene>
<evidence type="ECO:0000256" key="1">
    <source>
        <dbReference type="SAM" id="MobiDB-lite"/>
    </source>
</evidence>
<dbReference type="Pfam" id="PF12499">
    <property type="entry name" value="DUF3707"/>
    <property type="match status" value="2"/>
</dbReference>
<feature type="domain" description="Pherophorin" evidence="3">
    <location>
        <begin position="825"/>
        <end position="968"/>
    </location>
</feature>
<feature type="region of interest" description="Disordered" evidence="1">
    <location>
        <begin position="206"/>
        <end position="271"/>
    </location>
</feature>
<proteinExistence type="predicted"/>
<evidence type="ECO:0000259" key="3">
    <source>
        <dbReference type="Pfam" id="PF12499"/>
    </source>
</evidence>
<feature type="region of interest" description="Disordered" evidence="1">
    <location>
        <begin position="451"/>
        <end position="670"/>
    </location>
</feature>
<evidence type="ECO:0000256" key="2">
    <source>
        <dbReference type="SAM" id="SignalP"/>
    </source>
</evidence>
<feature type="compositionally biased region" description="Low complexity" evidence="1">
    <location>
        <begin position="577"/>
        <end position="605"/>
    </location>
</feature>
<feature type="domain" description="Pherophorin" evidence="3">
    <location>
        <begin position="48"/>
        <end position="201"/>
    </location>
</feature>
<protein>
    <recommendedName>
        <fullName evidence="3">Pherophorin domain-containing protein</fullName>
    </recommendedName>
</protein>
<name>A0A835Y849_9CHLO</name>
<feature type="compositionally biased region" description="Low complexity" evidence="1">
    <location>
        <begin position="451"/>
        <end position="469"/>
    </location>
</feature>
<dbReference type="Proteomes" id="UP000612055">
    <property type="component" value="Unassembled WGS sequence"/>
</dbReference>
<feature type="compositionally biased region" description="Pro residues" evidence="1">
    <location>
        <begin position="606"/>
        <end position="654"/>
    </location>
</feature>
<dbReference type="AlphaFoldDB" id="A0A835Y849"/>
<feature type="compositionally biased region" description="Pro residues" evidence="1">
    <location>
        <begin position="210"/>
        <end position="271"/>
    </location>
</feature>
<dbReference type="PRINTS" id="PR01217">
    <property type="entry name" value="PRICHEXTENSN"/>
</dbReference>
<dbReference type="InterPro" id="IPR024616">
    <property type="entry name" value="Pherophorin"/>
</dbReference>
<dbReference type="OrthoDB" id="536161at2759"/>
<keyword evidence="5" id="KW-1185">Reference proteome</keyword>
<feature type="signal peptide" evidence="2">
    <location>
        <begin position="1"/>
        <end position="24"/>
    </location>
</feature>
<feature type="compositionally biased region" description="Low complexity" evidence="1">
    <location>
        <begin position="510"/>
        <end position="527"/>
    </location>
</feature>
<accession>A0A835Y849</accession>
<keyword evidence="2" id="KW-0732">Signal</keyword>
<sequence length="975" mass="99171">MARGRAHTWAAVAATIILSGLAAATPDVLGGVELQFPGRNLLGTPSTFPFCKCISYDCACSPYQVSLSSTTNDYRGMPGYTRTCYSVSYIGCDESLACCQAMLANVDKLTFETSLDCATKKNVLGVTLNGRSWDNWRPYSYLKGNELKIYNLGRNNNTFPGLEICVLHRAPCLTSTQLCGSVHSTGCRYSFADVDTTNYCPVCSMGGSPPRQPPLSPAPPSPSPPSPPPPSPLPPSPLSPHPPPPPSPNPLNPPPPSPRPPRPPPGTPPPSPPPPCVTCFVLSLTLPPPEQEPPTPYRFTDAFCADVEAFIQDSISGYALDLGSVIIEDFTLTDCEGTSIRVCGTFRSFEDGTALQDSMELFLPKLVSLVTGRLRAPLAAVPVAPGPAAVAPPASPAAEGPAPAAAGAPAASVAAPAPAAAAVAVTSEPISADAPPAKPGAAVAVSTASPSPAKSKAAEPAAAALATPSSPSPPSAPVPSLPAAAAFPLSTQPAAATLTPPSSPSPPAASAPSRVPRASQPAAAPSTPAAPVPTPSQPVATALTLSPEPAAASFPLSTQPAAAALAPSASPSPPAASAPSRVPRASQPAAAPSPTAAPPASSSFPSPSPPAAASLPPSPPPSPASLPSSPPPSPTPLAPPSPPSSAPLAPPSPPSSASLAPPASPAPSIPSPAVALSAPALAPAAPPAPAFPAAAAPLRNAGATITKPFTLTDCATEYDLDTQTYPTVKTCGTFASAADGAALQPWLDSEGQKAITALVALDGCPAPLAGYTIVSVTTSAAGIDSTASCLYGRDLTSCAPTSSPVPRPSPVYQPPPPSQIVKTHECTMVNRQVPYTVTNLTVKNSVDQLGFPAVSMCVRLSQRLECRAGSECCGMDVSKLEIPLSDLTCKAEVRSISINGVVYTNYGWGFYPGFLTLRFTDLRSVLPNPANAELCWTVRQGACATPERFCYAPNCQVGIYSTDSKCCPTTFTWWR</sequence>
<feature type="chain" id="PRO_5032377129" description="Pherophorin domain-containing protein" evidence="2">
    <location>
        <begin position="25"/>
        <end position="975"/>
    </location>
</feature>
<feature type="compositionally biased region" description="Pro residues" evidence="1">
    <location>
        <begin position="470"/>
        <end position="480"/>
    </location>
</feature>
<dbReference type="EMBL" id="JAEHOE010000033">
    <property type="protein sequence ID" value="KAG2494165.1"/>
    <property type="molecule type" value="Genomic_DNA"/>
</dbReference>
<feature type="compositionally biased region" description="Low complexity" evidence="1">
    <location>
        <begin position="481"/>
        <end position="500"/>
    </location>
</feature>
<comment type="caution">
    <text evidence="4">The sequence shown here is derived from an EMBL/GenBank/DDBJ whole genome shotgun (WGS) entry which is preliminary data.</text>
</comment>
<reference evidence="4" key="1">
    <citation type="journal article" date="2020" name="bioRxiv">
        <title>Comparative genomics of Chlamydomonas.</title>
        <authorList>
            <person name="Craig R.J."/>
            <person name="Hasan A.R."/>
            <person name="Ness R.W."/>
            <person name="Keightley P.D."/>
        </authorList>
    </citation>
    <scope>NUCLEOTIDE SEQUENCE</scope>
    <source>
        <strain evidence="4">CCAP 11/70</strain>
    </source>
</reference>
<evidence type="ECO:0000313" key="4">
    <source>
        <dbReference type="EMBL" id="KAG2494165.1"/>
    </source>
</evidence>
<evidence type="ECO:0000313" key="5">
    <source>
        <dbReference type="Proteomes" id="UP000612055"/>
    </source>
</evidence>
<organism evidence="4 5">
    <name type="scientific">Edaphochlamys debaryana</name>
    <dbReference type="NCBI Taxonomy" id="47281"/>
    <lineage>
        <taxon>Eukaryota</taxon>
        <taxon>Viridiplantae</taxon>
        <taxon>Chlorophyta</taxon>
        <taxon>core chlorophytes</taxon>
        <taxon>Chlorophyceae</taxon>
        <taxon>CS clade</taxon>
        <taxon>Chlamydomonadales</taxon>
        <taxon>Chlamydomonadales incertae sedis</taxon>
        <taxon>Edaphochlamys</taxon>
    </lineage>
</organism>